<dbReference type="InterPro" id="IPR036388">
    <property type="entry name" value="WH-like_DNA-bd_sf"/>
</dbReference>
<protein>
    <submittedName>
        <fullName evidence="4">DnaD domain protein</fullName>
    </submittedName>
</protein>
<dbReference type="Gene3D" id="1.10.10.10">
    <property type="entry name" value="Winged helix-like DNA-binding domain superfamily/Winged helix DNA-binding domain"/>
    <property type="match status" value="1"/>
</dbReference>
<dbReference type="InterPro" id="IPR053843">
    <property type="entry name" value="DnaD_N"/>
</dbReference>
<dbReference type="Gene3D" id="1.10.10.630">
    <property type="entry name" value="DnaD domain-like"/>
    <property type="match status" value="1"/>
</dbReference>
<feature type="domain" description="DnaD N-terminal" evidence="3">
    <location>
        <begin position="15"/>
        <end position="109"/>
    </location>
</feature>
<keyword evidence="5" id="KW-1185">Reference proteome</keyword>
<comment type="caution">
    <text evidence="4">The sequence shown here is derived from an EMBL/GenBank/DDBJ whole genome shotgun (WGS) entry which is preliminary data.</text>
</comment>
<gene>
    <name evidence="4" type="ORF">HU830_01160</name>
</gene>
<organism evidence="4 5">
    <name type="scientific">Bombilactobacillus apium</name>
    <dbReference type="NCBI Taxonomy" id="2675299"/>
    <lineage>
        <taxon>Bacteria</taxon>
        <taxon>Bacillati</taxon>
        <taxon>Bacillota</taxon>
        <taxon>Bacilli</taxon>
        <taxon>Lactobacillales</taxon>
        <taxon>Lactobacillaceae</taxon>
        <taxon>Bombilactobacillus</taxon>
    </lineage>
</organism>
<dbReference type="Pfam" id="PF21984">
    <property type="entry name" value="DnaD_N"/>
    <property type="match status" value="1"/>
</dbReference>
<feature type="domain" description="DnaB/C C-terminal" evidence="2">
    <location>
        <begin position="124"/>
        <end position="196"/>
    </location>
</feature>
<evidence type="ECO:0000256" key="1">
    <source>
        <dbReference type="ARBA" id="ARBA00093462"/>
    </source>
</evidence>
<reference evidence="4 5" key="1">
    <citation type="submission" date="2020-06" db="EMBL/GenBank/DDBJ databases">
        <authorList>
            <person name="Kang J."/>
        </authorList>
    </citation>
    <scope>NUCLEOTIDE SEQUENCE [LARGE SCALE GENOMIC DNA]</scope>
    <source>
        <strain evidence="4 5">DCY120</strain>
    </source>
</reference>
<sequence length="203" mass="23908">MLNQTTIWNAGTTTINNLILQNLPRLQMTSDEFLLYLNLRMFQELGVRFPATEQLEQNTGFTADQIYQLLQSLIQKKLIRIESQNQQGQKYQDCYDLSPTLKRLMDHDQASDPNPLNNDLQTLFQKIEVEFGRTLSPLERETIQAWLVEDHYPVELITLALKEAVLNQVYSLKYMDRILLNWEKQHIQTAQQLQKYRERTGGY</sequence>
<dbReference type="InterPro" id="IPR034829">
    <property type="entry name" value="DnaD-like_sf"/>
</dbReference>
<name>A0A850R4P7_9LACO</name>
<evidence type="ECO:0000313" key="4">
    <source>
        <dbReference type="EMBL" id="NVY95817.1"/>
    </source>
</evidence>
<dbReference type="InterPro" id="IPR053162">
    <property type="entry name" value="DnaD"/>
</dbReference>
<dbReference type="AlphaFoldDB" id="A0A850R4P7"/>
<dbReference type="PANTHER" id="PTHR37293:SF6">
    <property type="entry name" value="DNA REPLICATION PROTEIN DNAD"/>
    <property type="match status" value="1"/>
</dbReference>
<dbReference type="Proteomes" id="UP000563523">
    <property type="component" value="Unassembled WGS sequence"/>
</dbReference>
<dbReference type="SUPFAM" id="SSF158499">
    <property type="entry name" value="DnaD domain-like"/>
    <property type="match status" value="1"/>
</dbReference>
<comment type="similarity">
    <text evidence="1">Belongs to the DnaB/DnaD family.</text>
</comment>
<dbReference type="RefSeq" id="WP_176941984.1">
    <property type="nucleotide sequence ID" value="NZ_JABZEC010000001.1"/>
</dbReference>
<accession>A0A850R4P7</accession>
<evidence type="ECO:0000313" key="5">
    <source>
        <dbReference type="Proteomes" id="UP000563523"/>
    </source>
</evidence>
<dbReference type="Pfam" id="PF07261">
    <property type="entry name" value="DnaB_2"/>
    <property type="match status" value="1"/>
</dbReference>
<evidence type="ECO:0000259" key="2">
    <source>
        <dbReference type="Pfam" id="PF07261"/>
    </source>
</evidence>
<proteinExistence type="inferred from homology"/>
<evidence type="ECO:0000259" key="3">
    <source>
        <dbReference type="Pfam" id="PF21984"/>
    </source>
</evidence>
<dbReference type="InterPro" id="IPR006343">
    <property type="entry name" value="DnaB/C_C"/>
</dbReference>
<dbReference type="NCBIfam" id="TIGR01446">
    <property type="entry name" value="DnaD_dom"/>
    <property type="match status" value="1"/>
</dbReference>
<dbReference type="PANTHER" id="PTHR37293">
    <property type="entry name" value="PHAGE REPLICATION PROTEIN-RELATED"/>
    <property type="match status" value="1"/>
</dbReference>
<dbReference type="EMBL" id="JABZEC010000001">
    <property type="protein sequence ID" value="NVY95817.1"/>
    <property type="molecule type" value="Genomic_DNA"/>
</dbReference>